<feature type="non-terminal residue" evidence="2">
    <location>
        <position position="79"/>
    </location>
</feature>
<dbReference type="AlphaFoldDB" id="A0AAV5W2I8"/>
<evidence type="ECO:0000313" key="3">
    <source>
        <dbReference type="Proteomes" id="UP001432322"/>
    </source>
</evidence>
<evidence type="ECO:0000256" key="1">
    <source>
        <dbReference type="SAM" id="MobiDB-lite"/>
    </source>
</evidence>
<sequence length="79" mass="7954">FSSSSISFSTSPDSVGSRVVVTSSSSSSTSSVELVGVVTKSARISVELALRSSSRSSVMSSSEVGRTSSHPSPSSFSSS</sequence>
<evidence type="ECO:0000313" key="2">
    <source>
        <dbReference type="EMBL" id="GMT26021.1"/>
    </source>
</evidence>
<comment type="caution">
    <text evidence="2">The sequence shown here is derived from an EMBL/GenBank/DDBJ whole genome shotgun (WGS) entry which is preliminary data.</text>
</comment>
<reference evidence="2" key="1">
    <citation type="submission" date="2023-10" db="EMBL/GenBank/DDBJ databases">
        <title>Genome assembly of Pristionchus species.</title>
        <authorList>
            <person name="Yoshida K."/>
            <person name="Sommer R.J."/>
        </authorList>
    </citation>
    <scope>NUCLEOTIDE SEQUENCE</scope>
    <source>
        <strain evidence="2">RS5133</strain>
    </source>
</reference>
<protein>
    <submittedName>
        <fullName evidence="2">Uncharacterized protein</fullName>
    </submittedName>
</protein>
<accession>A0AAV5W2I8</accession>
<dbReference type="Proteomes" id="UP001432322">
    <property type="component" value="Unassembled WGS sequence"/>
</dbReference>
<feature type="region of interest" description="Disordered" evidence="1">
    <location>
        <begin position="51"/>
        <end position="79"/>
    </location>
</feature>
<feature type="non-terminal residue" evidence="2">
    <location>
        <position position="1"/>
    </location>
</feature>
<organism evidence="2 3">
    <name type="scientific">Pristionchus fissidentatus</name>
    <dbReference type="NCBI Taxonomy" id="1538716"/>
    <lineage>
        <taxon>Eukaryota</taxon>
        <taxon>Metazoa</taxon>
        <taxon>Ecdysozoa</taxon>
        <taxon>Nematoda</taxon>
        <taxon>Chromadorea</taxon>
        <taxon>Rhabditida</taxon>
        <taxon>Rhabditina</taxon>
        <taxon>Diplogasteromorpha</taxon>
        <taxon>Diplogasteroidea</taxon>
        <taxon>Neodiplogasteridae</taxon>
        <taxon>Pristionchus</taxon>
    </lineage>
</organism>
<dbReference type="EMBL" id="BTSY01000004">
    <property type="protein sequence ID" value="GMT26021.1"/>
    <property type="molecule type" value="Genomic_DNA"/>
</dbReference>
<gene>
    <name evidence="2" type="ORF">PFISCL1PPCAC_17318</name>
</gene>
<proteinExistence type="predicted"/>
<keyword evidence="3" id="KW-1185">Reference proteome</keyword>
<name>A0AAV5W2I8_9BILA</name>
<feature type="region of interest" description="Disordered" evidence="1">
    <location>
        <begin position="1"/>
        <end position="30"/>
    </location>
</feature>